<dbReference type="Pfam" id="PF06722">
    <property type="entry name" value="EryCIII-like_C"/>
    <property type="match status" value="1"/>
</dbReference>
<dbReference type="InterPro" id="IPR050426">
    <property type="entry name" value="Glycosyltransferase_28"/>
</dbReference>
<gene>
    <name evidence="3" type="ORF">DSPE1174_LOCUS33214</name>
</gene>
<dbReference type="FunFam" id="3.40.50.2000:FF:000009">
    <property type="entry name" value="Sterol 3-beta-glucosyltransferase UGT80A2"/>
    <property type="match status" value="1"/>
</dbReference>
<dbReference type="InterPro" id="IPR002213">
    <property type="entry name" value="UDP_glucos_trans"/>
</dbReference>
<keyword evidence="1" id="KW-0808">Transferase</keyword>
<evidence type="ECO:0000313" key="3">
    <source>
        <dbReference type="EMBL" id="CAD9497786.1"/>
    </source>
</evidence>
<feature type="domain" description="Erythromycin biosynthesis protein CIII-like C-terminal" evidence="2">
    <location>
        <begin position="404"/>
        <end position="505"/>
    </location>
</feature>
<evidence type="ECO:0000256" key="1">
    <source>
        <dbReference type="ARBA" id="ARBA00022679"/>
    </source>
</evidence>
<proteinExistence type="predicted"/>
<dbReference type="PANTHER" id="PTHR48050">
    <property type="entry name" value="STEROL 3-BETA-GLUCOSYLTRANSFERASE"/>
    <property type="match status" value="1"/>
</dbReference>
<accession>A0A7S2HR29</accession>
<reference evidence="3" key="1">
    <citation type="submission" date="2021-01" db="EMBL/GenBank/DDBJ databases">
        <authorList>
            <person name="Corre E."/>
            <person name="Pelletier E."/>
            <person name="Niang G."/>
            <person name="Scheremetjew M."/>
            <person name="Finn R."/>
            <person name="Kale V."/>
            <person name="Holt S."/>
            <person name="Cochrane G."/>
            <person name="Meng A."/>
            <person name="Brown T."/>
            <person name="Cohen L."/>
        </authorList>
    </citation>
    <scope>NUCLEOTIDE SEQUENCE</scope>
    <source>
        <strain evidence="3">CCMP1381</strain>
    </source>
</reference>
<dbReference type="PANTHER" id="PTHR48050:SF13">
    <property type="entry name" value="STEROL 3-BETA-GLUCOSYLTRANSFERASE UGT80A2"/>
    <property type="match status" value="1"/>
</dbReference>
<sequence length="561" mass="62809">MLVKPPFYPRRLDFNFPVVPPRRQTIRPPGKAVFGKKKSFSSNDLASLRTNGFLTDGPNYNFAEEGLVIDESEEDRPKRVLFVCHGSRGDVQPLISLAVGMRAKGYNVAFFAVHPVNQLVDRHGFKCYDYDLDIEVMMRRVQSVTHSLPALSPSIGFFYATVQTLRDDEFKEKVDAIPDKVLEAHLDFRPDLTITSHCMPAISCAEKLHIPVIYIALQPMYPTSNFPPFAFSPKRFGRRFSWLHKPLGHMFMSVYEKSTYMSGVTRCRELAGLNPSQFQDGTPVYNLRFVPTCTVISQALVPQPDDWPRWQKITGFLLSQKGGEEAEWVPPPPLVEFLEDGTAPVYIGFGSMCSDEDFAVKLTRLCIQSLQNNNFRGIMLGGWAGMTRKRLDEDLDSELIEYAKENVFEMASCPHSWLFPRCSSVVHHGGAGTLAAGLSAGRPMVICPFIFDQQYFGGLVGDKGCGVVTSPAKDLTLQELTEAILKVTSDAQMSVAAGAVGQEMMLEDGVSKTIDFIEEVTASFPYPWKIKCHDYTRAEPKWTDKAFAHVFSGSRFLDSDN</sequence>
<dbReference type="SUPFAM" id="SSF53756">
    <property type="entry name" value="UDP-Glycosyltransferase/glycogen phosphorylase"/>
    <property type="match status" value="1"/>
</dbReference>
<organism evidence="3">
    <name type="scientific">Octactis speculum</name>
    <dbReference type="NCBI Taxonomy" id="3111310"/>
    <lineage>
        <taxon>Eukaryota</taxon>
        <taxon>Sar</taxon>
        <taxon>Stramenopiles</taxon>
        <taxon>Ochrophyta</taxon>
        <taxon>Dictyochophyceae</taxon>
        <taxon>Dictyochales</taxon>
        <taxon>Dictyochaceae</taxon>
        <taxon>Octactis</taxon>
    </lineage>
</organism>
<dbReference type="Gene3D" id="3.40.50.2000">
    <property type="entry name" value="Glycogen Phosphorylase B"/>
    <property type="match status" value="2"/>
</dbReference>
<protein>
    <recommendedName>
        <fullName evidence="2">Erythromycin biosynthesis protein CIII-like C-terminal domain-containing protein</fullName>
    </recommendedName>
</protein>
<name>A0A7S2HR29_9STRA</name>
<dbReference type="AlphaFoldDB" id="A0A7S2HR29"/>
<evidence type="ECO:0000259" key="2">
    <source>
        <dbReference type="Pfam" id="PF06722"/>
    </source>
</evidence>
<dbReference type="GO" id="GO:0016906">
    <property type="term" value="F:sterol 3-beta-glucosyltransferase activity"/>
    <property type="evidence" value="ECO:0007669"/>
    <property type="project" value="UniProtKB-ARBA"/>
</dbReference>
<dbReference type="EMBL" id="HBGS01063736">
    <property type="protein sequence ID" value="CAD9497786.1"/>
    <property type="molecule type" value="Transcribed_RNA"/>
</dbReference>
<dbReference type="CDD" id="cd03784">
    <property type="entry name" value="GT1_Gtf-like"/>
    <property type="match status" value="1"/>
</dbReference>
<dbReference type="InterPro" id="IPR010610">
    <property type="entry name" value="EryCIII-like_C"/>
</dbReference>